<dbReference type="PROSITE" id="PS50157">
    <property type="entry name" value="ZINC_FINGER_C2H2_2"/>
    <property type="match status" value="2"/>
</dbReference>
<keyword evidence="1" id="KW-0862">Zinc</keyword>
<dbReference type="InterPro" id="IPR036236">
    <property type="entry name" value="Znf_C2H2_sf"/>
</dbReference>
<name>A0AAV6VLT9_9ARAC</name>
<dbReference type="GO" id="GO:0008270">
    <property type="term" value="F:zinc ion binding"/>
    <property type="evidence" value="ECO:0007669"/>
    <property type="project" value="UniProtKB-KW"/>
</dbReference>
<dbReference type="AlphaFoldDB" id="A0AAV6VLT9"/>
<gene>
    <name evidence="3" type="ORF">JTE90_027595</name>
</gene>
<feature type="domain" description="C2H2-type" evidence="2">
    <location>
        <begin position="77"/>
        <end position="100"/>
    </location>
</feature>
<keyword evidence="1" id="KW-0479">Metal-binding</keyword>
<comment type="caution">
    <text evidence="3">The sequence shown here is derived from an EMBL/GenBank/DDBJ whole genome shotgun (WGS) entry which is preliminary data.</text>
</comment>
<dbReference type="SUPFAM" id="SSF57667">
    <property type="entry name" value="beta-beta-alpha zinc fingers"/>
    <property type="match status" value="1"/>
</dbReference>
<keyword evidence="4" id="KW-1185">Reference proteome</keyword>
<dbReference type="SMART" id="SM00355">
    <property type="entry name" value="ZnF_C2H2"/>
    <property type="match status" value="2"/>
</dbReference>
<dbReference type="InterPro" id="IPR013087">
    <property type="entry name" value="Znf_C2H2_type"/>
</dbReference>
<reference evidence="3 4" key="1">
    <citation type="journal article" date="2022" name="Nat. Ecol. Evol.">
        <title>A masculinizing supergene underlies an exaggerated male reproductive morph in a spider.</title>
        <authorList>
            <person name="Hendrickx F."/>
            <person name="De Corte Z."/>
            <person name="Sonet G."/>
            <person name="Van Belleghem S.M."/>
            <person name="Kostlbacher S."/>
            <person name="Vangestel C."/>
        </authorList>
    </citation>
    <scope>NUCLEOTIDE SEQUENCE [LARGE SCALE GENOMIC DNA]</scope>
    <source>
        <strain evidence="3">W744_W776</strain>
    </source>
</reference>
<dbReference type="EMBL" id="JAFNEN010000063">
    <property type="protein sequence ID" value="KAG8196884.1"/>
    <property type="molecule type" value="Genomic_DNA"/>
</dbReference>
<evidence type="ECO:0000259" key="2">
    <source>
        <dbReference type="PROSITE" id="PS50157"/>
    </source>
</evidence>
<dbReference type="Proteomes" id="UP000827092">
    <property type="component" value="Unassembled WGS sequence"/>
</dbReference>
<evidence type="ECO:0000256" key="1">
    <source>
        <dbReference type="PROSITE-ProRule" id="PRU00042"/>
    </source>
</evidence>
<evidence type="ECO:0000313" key="4">
    <source>
        <dbReference type="Proteomes" id="UP000827092"/>
    </source>
</evidence>
<organism evidence="3 4">
    <name type="scientific">Oedothorax gibbosus</name>
    <dbReference type="NCBI Taxonomy" id="931172"/>
    <lineage>
        <taxon>Eukaryota</taxon>
        <taxon>Metazoa</taxon>
        <taxon>Ecdysozoa</taxon>
        <taxon>Arthropoda</taxon>
        <taxon>Chelicerata</taxon>
        <taxon>Arachnida</taxon>
        <taxon>Araneae</taxon>
        <taxon>Araneomorphae</taxon>
        <taxon>Entelegynae</taxon>
        <taxon>Araneoidea</taxon>
        <taxon>Linyphiidae</taxon>
        <taxon>Erigoninae</taxon>
        <taxon>Oedothorax</taxon>
    </lineage>
</organism>
<evidence type="ECO:0000313" key="3">
    <source>
        <dbReference type="EMBL" id="KAG8196884.1"/>
    </source>
</evidence>
<accession>A0AAV6VLT9</accession>
<keyword evidence="1" id="KW-0863">Zinc-finger</keyword>
<dbReference type="Pfam" id="PF00096">
    <property type="entry name" value="zf-C2H2"/>
    <property type="match status" value="1"/>
</dbReference>
<dbReference type="Gene3D" id="3.30.160.60">
    <property type="entry name" value="Classic Zinc Finger"/>
    <property type="match status" value="2"/>
</dbReference>
<protein>
    <recommendedName>
        <fullName evidence="2">C2H2-type domain-containing protein</fullName>
    </recommendedName>
</protein>
<feature type="domain" description="C2H2-type" evidence="2">
    <location>
        <begin position="48"/>
        <end position="75"/>
    </location>
</feature>
<proteinExistence type="predicted"/>
<sequence length="113" mass="13167">MAGVDTILSRLTRNTARATLKCSKCHFEFIPYNTFLAGSPPMQTIGVYRCKTCSKEFAKKYNFLRHLEKHKEVRQVFSCEICGATKTRKDHLKTHLFYVHNINPSKKTQWNIN</sequence>
<dbReference type="PROSITE" id="PS00028">
    <property type="entry name" value="ZINC_FINGER_C2H2_1"/>
    <property type="match status" value="1"/>
</dbReference>